<dbReference type="InterPro" id="IPR005471">
    <property type="entry name" value="Tscrpt_reg_IclR_N"/>
</dbReference>
<dbReference type="InterPro" id="IPR036390">
    <property type="entry name" value="WH_DNA-bd_sf"/>
</dbReference>
<keyword evidence="4" id="KW-1185">Reference proteome</keyword>
<feature type="domain" description="HTH iclR-type" evidence="2">
    <location>
        <begin position="5"/>
        <end position="44"/>
    </location>
</feature>
<dbReference type="GO" id="GO:0006355">
    <property type="term" value="P:regulation of DNA-templated transcription"/>
    <property type="evidence" value="ECO:0007669"/>
    <property type="project" value="InterPro"/>
</dbReference>
<dbReference type="Gene3D" id="1.10.10.10">
    <property type="entry name" value="Winged helix-like DNA-binding domain superfamily/Winged helix DNA-binding domain"/>
    <property type="match status" value="1"/>
</dbReference>
<dbReference type="EMBL" id="BAAADV010000001">
    <property type="protein sequence ID" value="GAA0663745.1"/>
    <property type="molecule type" value="Genomic_DNA"/>
</dbReference>
<evidence type="ECO:0000313" key="4">
    <source>
        <dbReference type="Proteomes" id="UP001500420"/>
    </source>
</evidence>
<name>A0AAV3T4X8_9EURY</name>
<feature type="region of interest" description="Disordered" evidence="1">
    <location>
        <begin position="77"/>
        <end position="105"/>
    </location>
</feature>
<dbReference type="GO" id="GO:0003677">
    <property type="term" value="F:DNA binding"/>
    <property type="evidence" value="ECO:0007669"/>
    <property type="project" value="InterPro"/>
</dbReference>
<dbReference type="InterPro" id="IPR036388">
    <property type="entry name" value="WH-like_DNA-bd_sf"/>
</dbReference>
<dbReference type="CDD" id="cd00090">
    <property type="entry name" value="HTH_ARSR"/>
    <property type="match status" value="1"/>
</dbReference>
<reference evidence="3 4" key="1">
    <citation type="journal article" date="2019" name="Int. J. Syst. Evol. Microbiol.">
        <title>The Global Catalogue of Microorganisms (GCM) 10K type strain sequencing project: providing services to taxonomists for standard genome sequencing and annotation.</title>
        <authorList>
            <consortium name="The Broad Institute Genomics Platform"/>
            <consortium name="The Broad Institute Genome Sequencing Center for Infectious Disease"/>
            <person name="Wu L."/>
            <person name="Ma J."/>
        </authorList>
    </citation>
    <scope>NUCLEOTIDE SEQUENCE [LARGE SCALE GENOMIC DNA]</scope>
    <source>
        <strain evidence="3 4">JCM 16328</strain>
    </source>
</reference>
<dbReference type="AlphaFoldDB" id="A0AAV3T4X8"/>
<evidence type="ECO:0000313" key="3">
    <source>
        <dbReference type="EMBL" id="GAA0663745.1"/>
    </source>
</evidence>
<accession>A0AAV3T4X8</accession>
<gene>
    <name evidence="3" type="ORF">GCM10009020_05600</name>
</gene>
<dbReference type="Proteomes" id="UP001500420">
    <property type="component" value="Unassembled WGS sequence"/>
</dbReference>
<dbReference type="SUPFAM" id="SSF46785">
    <property type="entry name" value="Winged helix' DNA-binding domain"/>
    <property type="match status" value="1"/>
</dbReference>
<organism evidence="3 4">
    <name type="scientific">Natronoarchaeum mannanilyticum</name>
    <dbReference type="NCBI Taxonomy" id="926360"/>
    <lineage>
        <taxon>Archaea</taxon>
        <taxon>Methanobacteriati</taxon>
        <taxon>Methanobacteriota</taxon>
        <taxon>Stenosarchaea group</taxon>
        <taxon>Halobacteria</taxon>
        <taxon>Halobacteriales</taxon>
        <taxon>Natronoarchaeaceae</taxon>
    </lineage>
</organism>
<dbReference type="InterPro" id="IPR011991">
    <property type="entry name" value="ArsR-like_HTH"/>
</dbReference>
<proteinExistence type="predicted"/>
<comment type="caution">
    <text evidence="3">The sequence shown here is derived from an EMBL/GenBank/DDBJ whole genome shotgun (WGS) entry which is preliminary data.</text>
</comment>
<protein>
    <recommendedName>
        <fullName evidence="2">HTH iclR-type domain-containing protein</fullName>
    </recommendedName>
</protein>
<sequence length="120" mass="13289">MLDAFLRESHHDLRSRELEKLTGIDQSTVSRNMETLLDYGLVQKTRTGQKGQRYQINLDNQAVQALAQAQDALFNSAHRTSDDSGLNTVGEYQPPEASSKDIADRVRNSDVGAAIEDANV</sequence>
<evidence type="ECO:0000256" key="1">
    <source>
        <dbReference type="SAM" id="MobiDB-lite"/>
    </source>
</evidence>
<dbReference type="Pfam" id="PF09339">
    <property type="entry name" value="HTH_IclR"/>
    <property type="match status" value="1"/>
</dbReference>
<evidence type="ECO:0000259" key="2">
    <source>
        <dbReference type="Pfam" id="PF09339"/>
    </source>
</evidence>